<dbReference type="PANTHER" id="PTHR18964">
    <property type="entry name" value="ROK (REPRESSOR, ORF, KINASE) FAMILY"/>
    <property type="match status" value="1"/>
</dbReference>
<dbReference type="AlphaFoldDB" id="A0A0H5D4Q9"/>
<dbReference type="RefSeq" id="WP_050673927.1">
    <property type="nucleotide sequence ID" value="NZ_CVRL01000037.1"/>
</dbReference>
<name>A0A0H5D4Q9_9RHOB</name>
<dbReference type="STRING" id="481446.NIT7645_03500"/>
<dbReference type="Gene3D" id="1.10.10.10">
    <property type="entry name" value="Winged helix-like DNA-binding domain superfamily/Winged helix DNA-binding domain"/>
    <property type="match status" value="1"/>
</dbReference>
<dbReference type="InterPro" id="IPR043129">
    <property type="entry name" value="ATPase_NBD"/>
</dbReference>
<dbReference type="Proteomes" id="UP000043764">
    <property type="component" value="Unassembled WGS sequence"/>
</dbReference>
<dbReference type="InterPro" id="IPR036390">
    <property type="entry name" value="WH_DNA-bd_sf"/>
</dbReference>
<reference evidence="2" key="1">
    <citation type="submission" date="2015-05" db="EMBL/GenBank/DDBJ databases">
        <authorList>
            <person name="Rodrigo-Torres Lidia"/>
            <person name="Arahal R.David."/>
        </authorList>
    </citation>
    <scope>NUCLEOTIDE SEQUENCE [LARGE SCALE GENOMIC DNA]</scope>
    <source>
        <strain evidence="2">CECT 7321</strain>
    </source>
</reference>
<protein>
    <submittedName>
        <fullName evidence="1">N-acetylglucosamine repressor</fullName>
    </submittedName>
</protein>
<dbReference type="SUPFAM" id="SSF53067">
    <property type="entry name" value="Actin-like ATPase domain"/>
    <property type="match status" value="1"/>
</dbReference>
<dbReference type="GO" id="GO:0019262">
    <property type="term" value="P:N-acetylneuraminate catabolic process"/>
    <property type="evidence" value="ECO:0007669"/>
    <property type="project" value="TreeGrafter"/>
</dbReference>
<dbReference type="InterPro" id="IPR036388">
    <property type="entry name" value="WH-like_DNA-bd_sf"/>
</dbReference>
<evidence type="ECO:0000313" key="1">
    <source>
        <dbReference type="EMBL" id="CRL12101.1"/>
    </source>
</evidence>
<dbReference type="GO" id="GO:0006355">
    <property type="term" value="P:regulation of DNA-templated transcription"/>
    <property type="evidence" value="ECO:0007669"/>
    <property type="project" value="UniProtKB-ARBA"/>
</dbReference>
<dbReference type="InterPro" id="IPR000600">
    <property type="entry name" value="ROK"/>
</dbReference>
<sequence length="400" mass="43294">MEQEQVRSLSGGVNQTGVRVFNERLILSLLQRNGAMPGSALARGTGLSSQTVSVILRKLETDGLLKRGEAQRGRVGKPSVPMGLNPDGLFSYGLKIGRRSAEVLLLDVCGAVRQQLRLRSPYPTPQVVFDFLQDSLARIETALPADQISRICGIGIATPFQLWTWHEQINAPKAALDDWRSLDFAAEISRFSDLPVHVVNDATAACRAEHIYGRGKAYRDYAYFYLAAFIGGGVVLNHRVLEGPHGNAGALGSLPTITKDGKDAKLLDVASMHLLEQRLTNQGEDPDRLWQQPMDWSGLEPAVEPWLDQAAEAIARASLTTCAVFDFEAILIDGALPAPIRTTLVQRTRAALASLDARGLILPRIEEGSIGPNARALGAASGPIISQYLLDTDSVFNAAL</sequence>
<dbReference type="CDD" id="cd00090">
    <property type="entry name" value="HTH_ARSR"/>
    <property type="match status" value="1"/>
</dbReference>
<accession>A0A0H5D4Q9</accession>
<organism evidence="1 2">
    <name type="scientific">Phaeobacter italicus</name>
    <dbReference type="NCBI Taxonomy" id="481446"/>
    <lineage>
        <taxon>Bacteria</taxon>
        <taxon>Pseudomonadati</taxon>
        <taxon>Pseudomonadota</taxon>
        <taxon>Alphaproteobacteria</taxon>
        <taxon>Rhodobacterales</taxon>
        <taxon>Roseobacteraceae</taxon>
        <taxon>Phaeobacter</taxon>
    </lineage>
</organism>
<dbReference type="SUPFAM" id="SSF46785">
    <property type="entry name" value="Winged helix' DNA-binding domain"/>
    <property type="match status" value="1"/>
</dbReference>
<dbReference type="InterPro" id="IPR011991">
    <property type="entry name" value="ArsR-like_HTH"/>
</dbReference>
<dbReference type="CDD" id="cd23763">
    <property type="entry name" value="ASKHA_ATPase_ROK"/>
    <property type="match status" value="1"/>
</dbReference>
<keyword evidence="2" id="KW-1185">Reference proteome</keyword>
<gene>
    <name evidence="1" type="primary">nagC</name>
    <name evidence="1" type="ORF">NIT7321_02973</name>
</gene>
<dbReference type="PANTHER" id="PTHR18964:SF169">
    <property type="entry name" value="N-ACETYLMANNOSAMINE KINASE"/>
    <property type="match status" value="1"/>
</dbReference>
<dbReference type="EMBL" id="CVRL01000037">
    <property type="protein sequence ID" value="CRL12101.1"/>
    <property type="molecule type" value="Genomic_DNA"/>
</dbReference>
<evidence type="ECO:0000313" key="2">
    <source>
        <dbReference type="Proteomes" id="UP000043764"/>
    </source>
</evidence>
<dbReference type="Pfam" id="PF13412">
    <property type="entry name" value="HTH_24"/>
    <property type="match status" value="1"/>
</dbReference>
<dbReference type="GO" id="GO:0009384">
    <property type="term" value="F:N-acylmannosamine kinase activity"/>
    <property type="evidence" value="ECO:0007669"/>
    <property type="project" value="TreeGrafter"/>
</dbReference>
<proteinExistence type="predicted"/>
<dbReference type="Pfam" id="PF00480">
    <property type="entry name" value="ROK"/>
    <property type="match status" value="1"/>
</dbReference>
<dbReference type="Gene3D" id="3.30.420.40">
    <property type="match status" value="2"/>
</dbReference>